<dbReference type="KEGG" id="amin:AUMI_12190"/>
<feature type="transmembrane region" description="Helical" evidence="6">
    <location>
        <begin position="110"/>
        <end position="130"/>
    </location>
</feature>
<feature type="transmembrane region" description="Helical" evidence="6">
    <location>
        <begin position="136"/>
        <end position="157"/>
    </location>
</feature>
<dbReference type="PANTHER" id="PTHR35007">
    <property type="entry name" value="INTEGRAL MEMBRANE PROTEIN-RELATED"/>
    <property type="match status" value="1"/>
</dbReference>
<keyword evidence="3 6" id="KW-0812">Transmembrane</keyword>
<keyword evidence="4 6" id="KW-1133">Transmembrane helix</keyword>
<evidence type="ECO:0000256" key="2">
    <source>
        <dbReference type="ARBA" id="ARBA00022475"/>
    </source>
</evidence>
<keyword evidence="5 6" id="KW-0472">Membrane</keyword>
<evidence type="ECO:0000256" key="3">
    <source>
        <dbReference type="ARBA" id="ARBA00022692"/>
    </source>
</evidence>
<feature type="domain" description="Type II secretion system protein GspF" evidence="7">
    <location>
        <begin position="179"/>
        <end position="301"/>
    </location>
</feature>
<evidence type="ECO:0000256" key="5">
    <source>
        <dbReference type="ARBA" id="ARBA00023136"/>
    </source>
</evidence>
<accession>A0A173LW49</accession>
<name>A0A173LW49_9MICO</name>
<sequence>MSSLDAWGIALGAIAGLGVWIILTTLPSFRSPSLQRRVAHLVADISPQAYADVTAHSAAPLPRFDFGLREVRRTLEKFTERFAGPVDGLECDLARAGSLLSVSEFRARQITWGLWGAAAGLLLDAGVALWVQPVAIAYVLVPILGAMVGFLGVRYLLGYAAKSRVKRIEAQLPAVWEFLSLSLSAGEGLPDALLRMATIGHGDVTDEFRVVVLDVQLGIPLATALQNLSRKLRIPALSRGIEQILGALNRGTPVSAVLQAHAVDAREDAKRRLLESAGQKEVAMLVPLVFLILPVTIIFAVFPGFLVIQSGF</sequence>
<evidence type="ECO:0000313" key="9">
    <source>
        <dbReference type="Proteomes" id="UP000243847"/>
    </source>
</evidence>
<dbReference type="GeneID" id="80451402"/>
<evidence type="ECO:0000313" key="8">
    <source>
        <dbReference type="EMBL" id="BAU98761.1"/>
    </source>
</evidence>
<feature type="transmembrane region" description="Helical" evidence="6">
    <location>
        <begin position="6"/>
        <end position="26"/>
    </location>
</feature>
<feature type="transmembrane region" description="Helical" evidence="6">
    <location>
        <begin position="282"/>
        <end position="308"/>
    </location>
</feature>
<dbReference type="Pfam" id="PF00482">
    <property type="entry name" value="T2SSF"/>
    <property type="match status" value="1"/>
</dbReference>
<reference evidence="8 9" key="1">
    <citation type="journal article" date="2016" name="Genome Announc.">
        <title>Complete Genome Sequence of Aurantimicrobium minutum Type Strain KNCT, a Planktonic Ultramicrobacterium Isolated from River Water.</title>
        <authorList>
            <person name="Nakai R."/>
            <person name="Fujisawa T."/>
            <person name="Nakamura Y."/>
            <person name="Nishide H."/>
            <person name="Uchiyama I."/>
            <person name="Baba T."/>
            <person name="Toyoda A."/>
            <person name="Fujiyama A."/>
            <person name="Naganuma T."/>
            <person name="Niki H."/>
        </authorList>
    </citation>
    <scope>NUCLEOTIDE SEQUENCE [LARGE SCALE GENOMIC DNA]</scope>
    <source>
        <strain evidence="8 9">KNC</strain>
    </source>
</reference>
<evidence type="ECO:0000256" key="1">
    <source>
        <dbReference type="ARBA" id="ARBA00004651"/>
    </source>
</evidence>
<keyword evidence="2" id="KW-1003">Cell membrane</keyword>
<protein>
    <submittedName>
        <fullName evidence="8">Type II/IV secretion system protein</fullName>
    </submittedName>
</protein>
<dbReference type="PANTHER" id="PTHR35007:SF4">
    <property type="entry name" value="CONSERVED TRANSMEMBRANE PROTEIN-RELATED"/>
    <property type="match status" value="1"/>
</dbReference>
<dbReference type="AlphaFoldDB" id="A0A173LW49"/>
<evidence type="ECO:0000256" key="4">
    <source>
        <dbReference type="ARBA" id="ARBA00022989"/>
    </source>
</evidence>
<evidence type="ECO:0000259" key="7">
    <source>
        <dbReference type="Pfam" id="PF00482"/>
    </source>
</evidence>
<dbReference type="RefSeq" id="WP_096380383.1">
    <property type="nucleotide sequence ID" value="NZ_AP017457.1"/>
</dbReference>
<organism evidence="8 9">
    <name type="scientific">Aurantimicrobium minutum</name>
    <dbReference type="NCBI Taxonomy" id="708131"/>
    <lineage>
        <taxon>Bacteria</taxon>
        <taxon>Bacillati</taxon>
        <taxon>Actinomycetota</taxon>
        <taxon>Actinomycetes</taxon>
        <taxon>Micrococcales</taxon>
        <taxon>Microbacteriaceae</taxon>
        <taxon>Aurantimicrobium</taxon>
    </lineage>
</organism>
<dbReference type="EMBL" id="AP017457">
    <property type="protein sequence ID" value="BAU98761.1"/>
    <property type="molecule type" value="Genomic_DNA"/>
</dbReference>
<comment type="subcellular location">
    <subcellularLocation>
        <location evidence="1">Cell membrane</location>
        <topology evidence="1">Multi-pass membrane protein</topology>
    </subcellularLocation>
</comment>
<dbReference type="OrthoDB" id="5185234at2"/>
<proteinExistence type="predicted"/>
<dbReference type="GO" id="GO:0005886">
    <property type="term" value="C:plasma membrane"/>
    <property type="evidence" value="ECO:0007669"/>
    <property type="project" value="UniProtKB-SubCell"/>
</dbReference>
<dbReference type="InterPro" id="IPR018076">
    <property type="entry name" value="T2SS_GspF_dom"/>
</dbReference>
<gene>
    <name evidence="8" type="ORF">AUMI_12190</name>
</gene>
<dbReference type="Proteomes" id="UP000243847">
    <property type="component" value="Chromosome sequence1"/>
</dbReference>
<evidence type="ECO:0000256" key="6">
    <source>
        <dbReference type="SAM" id="Phobius"/>
    </source>
</evidence>